<protein>
    <submittedName>
        <fullName evidence="1">6aceb237-a33e-4520-a008-8514f1a36584</fullName>
    </submittedName>
</protein>
<name>A0A446BXX4_9PEZI</name>
<sequence length="373" mass="40471">MATLLSRSSDSPRYSLQDIELARFDSASPSILSAPPPYEEPASRPFRPTVHLQIETLGKPWFSTPLPPRPDPIPVFALHPDDSSSSAAAHAPQFTSIRPWRSSGSCYLTPYDTTTTTTASSSSAAGIPVLSTTTYRFGPNRPPRVRLFAPHSAPLSPAALEALLLSAKDAATIPDPEEDGQPVQQPPQPWDEFAITSAGLLTRAVTFRTRLGTFQWRYASRRERLQQQQQQEQQDGDKISSLLVLERVVRVARARNLPPTTSTTTSTSFPGLLLRRHQHEDEEVRTTVAHFVRGAATRTAGSSVASAGNGGRLVLDLGLWGEGEECGGGEDAKVAREMAVVMAVTTCLVMLKREVDRRRAQQMATMAHGGGGP</sequence>
<dbReference type="AlphaFoldDB" id="A0A446BXX4"/>
<accession>A0A446BXX4</accession>
<gene>
    <name evidence="1" type="ORF">TT172_LOCUS9751</name>
</gene>
<organism evidence="1 2">
    <name type="scientific">Thermothielavioides terrestris</name>
    <dbReference type="NCBI Taxonomy" id="2587410"/>
    <lineage>
        <taxon>Eukaryota</taxon>
        <taxon>Fungi</taxon>
        <taxon>Dikarya</taxon>
        <taxon>Ascomycota</taxon>
        <taxon>Pezizomycotina</taxon>
        <taxon>Sordariomycetes</taxon>
        <taxon>Sordariomycetidae</taxon>
        <taxon>Sordariales</taxon>
        <taxon>Chaetomiaceae</taxon>
        <taxon>Thermothielavioides</taxon>
    </lineage>
</organism>
<dbReference type="Proteomes" id="UP000289323">
    <property type="component" value="Unassembled WGS sequence"/>
</dbReference>
<evidence type="ECO:0000313" key="1">
    <source>
        <dbReference type="EMBL" id="SPQ27332.1"/>
    </source>
</evidence>
<reference evidence="1 2" key="1">
    <citation type="submission" date="2018-04" db="EMBL/GenBank/DDBJ databases">
        <authorList>
            <person name="Huttner S."/>
            <person name="Dainat J."/>
        </authorList>
    </citation>
    <scope>NUCLEOTIDE SEQUENCE [LARGE SCALE GENOMIC DNA]</scope>
</reference>
<evidence type="ECO:0000313" key="2">
    <source>
        <dbReference type="Proteomes" id="UP000289323"/>
    </source>
</evidence>
<dbReference type="EMBL" id="OUUZ01000019">
    <property type="protein sequence ID" value="SPQ27332.1"/>
    <property type="molecule type" value="Genomic_DNA"/>
</dbReference>
<proteinExistence type="predicted"/>